<feature type="non-terminal residue" evidence="2">
    <location>
        <position position="284"/>
    </location>
</feature>
<gene>
    <name evidence="2" type="ORF">MNOR_LOCUS11821</name>
</gene>
<evidence type="ECO:0000313" key="3">
    <source>
        <dbReference type="Proteomes" id="UP001497623"/>
    </source>
</evidence>
<accession>A0AAV2QGH7</accession>
<feature type="non-terminal residue" evidence="2">
    <location>
        <position position="1"/>
    </location>
</feature>
<feature type="compositionally biased region" description="Low complexity" evidence="1">
    <location>
        <begin position="134"/>
        <end position="151"/>
    </location>
</feature>
<feature type="compositionally biased region" description="Basic residues" evidence="1">
    <location>
        <begin position="68"/>
        <end position="84"/>
    </location>
</feature>
<dbReference type="EMBL" id="CAXKWB010006296">
    <property type="protein sequence ID" value="CAL4082309.1"/>
    <property type="molecule type" value="Genomic_DNA"/>
</dbReference>
<proteinExistence type="predicted"/>
<name>A0AAV2QGH7_MEGNR</name>
<organism evidence="2 3">
    <name type="scientific">Meganyctiphanes norvegica</name>
    <name type="common">Northern krill</name>
    <name type="synonym">Thysanopoda norvegica</name>
    <dbReference type="NCBI Taxonomy" id="48144"/>
    <lineage>
        <taxon>Eukaryota</taxon>
        <taxon>Metazoa</taxon>
        <taxon>Ecdysozoa</taxon>
        <taxon>Arthropoda</taxon>
        <taxon>Crustacea</taxon>
        <taxon>Multicrustacea</taxon>
        <taxon>Malacostraca</taxon>
        <taxon>Eumalacostraca</taxon>
        <taxon>Eucarida</taxon>
        <taxon>Euphausiacea</taxon>
        <taxon>Euphausiidae</taxon>
        <taxon>Meganyctiphanes</taxon>
    </lineage>
</organism>
<protein>
    <recommendedName>
        <fullName evidence="4">Ribosomal protein S3</fullName>
    </recommendedName>
</protein>
<feature type="region of interest" description="Disordered" evidence="1">
    <location>
        <begin position="211"/>
        <end position="284"/>
    </location>
</feature>
<reference evidence="2 3" key="1">
    <citation type="submission" date="2024-05" db="EMBL/GenBank/DDBJ databases">
        <authorList>
            <person name="Wallberg A."/>
        </authorList>
    </citation>
    <scope>NUCLEOTIDE SEQUENCE [LARGE SCALE GENOMIC DNA]</scope>
</reference>
<keyword evidence="3" id="KW-1185">Reference proteome</keyword>
<sequence>FQAGWLGSSIWPFNKKRGRHRAQRKHHIRKALQLRRQAHRRLDRETRTKRSLQTSHHVKPMIFNRRLRSFPHQNRKKVSQRGKITRSSTVDENPLKLDQIRHKQREKMRENMMKIRASLDDILSEIRNRKHPILKNNSNSSLSSNLKPKNSTFKRRNKISQFNNHEHHRESLERRDHRKSQRDNTTNITIGILEITLGNLHNKSSLQKTANENGTIGKSFNVTPMNYNGNEVPTNESNKQDGLESESIREYDRQEPETNGQKKKQGVTQNCDKKMTWQQTVSVR</sequence>
<feature type="region of interest" description="Disordered" evidence="1">
    <location>
        <begin position="133"/>
        <end position="185"/>
    </location>
</feature>
<dbReference type="AlphaFoldDB" id="A0AAV2QGH7"/>
<evidence type="ECO:0000256" key="1">
    <source>
        <dbReference type="SAM" id="MobiDB-lite"/>
    </source>
</evidence>
<evidence type="ECO:0000313" key="2">
    <source>
        <dbReference type="EMBL" id="CAL4082309.1"/>
    </source>
</evidence>
<dbReference type="Proteomes" id="UP001497623">
    <property type="component" value="Unassembled WGS sequence"/>
</dbReference>
<feature type="compositionally biased region" description="Polar residues" evidence="1">
    <location>
        <begin position="211"/>
        <end position="237"/>
    </location>
</feature>
<feature type="compositionally biased region" description="Basic and acidic residues" evidence="1">
    <location>
        <begin position="238"/>
        <end position="256"/>
    </location>
</feature>
<comment type="caution">
    <text evidence="2">The sequence shown here is derived from an EMBL/GenBank/DDBJ whole genome shotgun (WGS) entry which is preliminary data.</text>
</comment>
<feature type="region of interest" description="Disordered" evidence="1">
    <location>
        <begin position="68"/>
        <end position="91"/>
    </location>
</feature>
<feature type="compositionally biased region" description="Basic and acidic residues" evidence="1">
    <location>
        <begin position="164"/>
        <end position="175"/>
    </location>
</feature>
<feature type="compositionally biased region" description="Polar residues" evidence="1">
    <location>
        <begin position="266"/>
        <end position="284"/>
    </location>
</feature>
<evidence type="ECO:0008006" key="4">
    <source>
        <dbReference type="Google" id="ProtNLM"/>
    </source>
</evidence>